<dbReference type="InterPro" id="IPR038523">
    <property type="entry name" value="AmiSUreI_transpt_sf"/>
</dbReference>
<feature type="transmembrane region" description="Helical" evidence="1">
    <location>
        <begin position="30"/>
        <end position="48"/>
    </location>
</feature>
<feature type="transmembrane region" description="Helical" evidence="1">
    <location>
        <begin position="145"/>
        <end position="166"/>
    </location>
</feature>
<comment type="caution">
    <text evidence="2">The sequence shown here is derived from an EMBL/GenBank/DDBJ whole genome shotgun (WGS) entry which is preliminary data.</text>
</comment>
<reference evidence="2" key="1">
    <citation type="journal article" date="2023" name="J. Hazard. Mater.">
        <title>Anaerobic biodegradation of pyrene and benzo[a]pyrene by a new sulfate-reducing Desulforamulus aquiferis strain DSA.</title>
        <authorList>
            <person name="Zhang Z."/>
            <person name="Sun J."/>
            <person name="Gong X."/>
            <person name="Wang C."/>
            <person name="Wang H."/>
        </authorList>
    </citation>
    <scope>NUCLEOTIDE SEQUENCE</scope>
    <source>
        <strain evidence="2">DSA</strain>
    </source>
</reference>
<evidence type="ECO:0000256" key="1">
    <source>
        <dbReference type="SAM" id="Phobius"/>
    </source>
</evidence>
<accession>A0AAW7Z9A0</accession>
<protein>
    <submittedName>
        <fullName evidence="2">AmiS/UreI family transporter</fullName>
    </submittedName>
</protein>
<reference evidence="2" key="2">
    <citation type="submission" date="2023-03" db="EMBL/GenBank/DDBJ databases">
        <authorList>
            <person name="Zhang Z."/>
        </authorList>
    </citation>
    <scope>NUCLEOTIDE SEQUENCE</scope>
    <source>
        <strain evidence="2">DSA</strain>
    </source>
</reference>
<feature type="transmembrane region" description="Helical" evidence="1">
    <location>
        <begin position="118"/>
        <end position="138"/>
    </location>
</feature>
<gene>
    <name evidence="2" type="ORF">P6N53_03705</name>
</gene>
<dbReference type="Proteomes" id="UP001172911">
    <property type="component" value="Unassembled WGS sequence"/>
</dbReference>
<keyword evidence="1" id="KW-0472">Membrane</keyword>
<proteinExistence type="predicted"/>
<feature type="transmembrane region" description="Helical" evidence="1">
    <location>
        <begin position="60"/>
        <end position="79"/>
    </location>
</feature>
<dbReference type="AlphaFoldDB" id="A0AAW7Z9A0"/>
<sequence>MPLTLAILIFIAIMWIPVALLFLGKGEAKGTGFATGVVGILVVLGALVEATPLFQQDVFGSGLLFAHGILYIVVSYALLTGLSDMRSVGNVSLTVAIISFIYTVVYTTGTALVPASPYLAMMCAGYTVLTLEVWLNSYGKFSAKYLAYSLIIWAFIGLWIPAFSVLTTGEFPF</sequence>
<feature type="transmembrane region" description="Helical" evidence="1">
    <location>
        <begin position="91"/>
        <end position="112"/>
    </location>
</feature>
<keyword evidence="1" id="KW-0812">Transmembrane</keyword>
<feature type="transmembrane region" description="Helical" evidence="1">
    <location>
        <begin position="6"/>
        <end position="23"/>
    </location>
</feature>
<evidence type="ECO:0000313" key="2">
    <source>
        <dbReference type="EMBL" id="MDO7786323.1"/>
    </source>
</evidence>
<keyword evidence="3" id="KW-1185">Reference proteome</keyword>
<evidence type="ECO:0000313" key="3">
    <source>
        <dbReference type="Proteomes" id="UP001172911"/>
    </source>
</evidence>
<dbReference type="RefSeq" id="WP_304541282.1">
    <property type="nucleotide sequence ID" value="NZ_JARPTC010000004.1"/>
</dbReference>
<dbReference type="EMBL" id="JARPTC010000004">
    <property type="protein sequence ID" value="MDO7786323.1"/>
    <property type="molecule type" value="Genomic_DNA"/>
</dbReference>
<dbReference type="Gene3D" id="1.25.40.600">
    <property type="match status" value="1"/>
</dbReference>
<keyword evidence="1" id="KW-1133">Transmembrane helix</keyword>
<organism evidence="2 3">
    <name type="scientific">Desulforamulus aquiferis</name>
    <dbReference type="NCBI Taxonomy" id="1397668"/>
    <lineage>
        <taxon>Bacteria</taxon>
        <taxon>Bacillati</taxon>
        <taxon>Bacillota</taxon>
        <taxon>Clostridia</taxon>
        <taxon>Eubacteriales</taxon>
        <taxon>Peptococcaceae</taxon>
        <taxon>Desulforamulus</taxon>
    </lineage>
</organism>
<name>A0AAW7Z9A0_9FIRM</name>